<reference evidence="1" key="1">
    <citation type="submission" date="2009-08" db="EMBL/GenBank/DDBJ databases">
        <title>Annotation of Salpingoeca rosetta.</title>
        <authorList>
            <consortium name="The Broad Institute Genome Sequencing Platform"/>
            <person name="Russ C."/>
            <person name="Cuomo C."/>
            <person name="Burger G."/>
            <person name="Gray M.W."/>
            <person name="Holland P.W.H."/>
            <person name="King N."/>
            <person name="Lang F.B.F."/>
            <person name="Roger A.J."/>
            <person name="Ruiz-Trillo I."/>
            <person name="Young S.K."/>
            <person name="Zeng Q."/>
            <person name="Gargeya S."/>
            <person name="Alvarado L."/>
            <person name="Berlin A."/>
            <person name="Chapman S.B."/>
            <person name="Chen Z."/>
            <person name="Freedman E."/>
            <person name="Gellesch M."/>
            <person name="Goldberg J."/>
            <person name="Griggs A."/>
            <person name="Gujja S."/>
            <person name="Heilman E."/>
            <person name="Heiman D."/>
            <person name="Howarth C."/>
            <person name="Mehta T."/>
            <person name="Neiman D."/>
            <person name="Pearson M."/>
            <person name="Roberts A."/>
            <person name="Saif S."/>
            <person name="Shea T."/>
            <person name="Shenoy N."/>
            <person name="Sisk P."/>
            <person name="Stolte C."/>
            <person name="Sykes S."/>
            <person name="White J."/>
            <person name="Yandava C."/>
            <person name="Haas B."/>
            <person name="Nusbaum C."/>
            <person name="Birren B."/>
        </authorList>
    </citation>
    <scope>NUCLEOTIDE SEQUENCE [LARGE SCALE GENOMIC DNA]</scope>
    <source>
        <strain evidence="1">ATCC 50818</strain>
    </source>
</reference>
<organism evidence="2">
    <name type="scientific">Salpingoeca rosetta (strain ATCC 50818 / BSB-021)</name>
    <dbReference type="NCBI Taxonomy" id="946362"/>
    <lineage>
        <taxon>Eukaryota</taxon>
        <taxon>Choanoflagellata</taxon>
        <taxon>Craspedida</taxon>
        <taxon>Salpingoecidae</taxon>
        <taxon>Salpingoeca</taxon>
    </lineage>
</organism>
<dbReference type="OMA" id="DICEEAY"/>
<sequence>MSSVGETAKAINDACHRSGGVYAQYSCKYVSWDDACRGTVGGGLSCWGANITDTYLKGRDGRSFFTVRSDNWNEKLGCISSDKIAVVVGNHVAGGDAELKPITLRSLLKNLGSYGAYCKVPEGTDLSNDELDQKVSIRFQTTFLPVPESDAKRDKVEFCTEAYNYNTRSDDDPRNLLVLGTTQGIAIQQDGRGAKKLMHHAVDPAGVAHKYWLEAERSDHAVGGPQKETQEEKEDAVARGKATAAVIGIPAMGTRFNALLTVQVPLKQRQLPRRAMLGCAMAESAMLCCATNAVDSFAMMAPPGAALFKKKAKKSAAMDLYSGGRGRGGRRARGCARAEPKLGVANAARVSRGTEAGVYQGLATKRLERDTSQHVTVTVVMYNTVAGGVPKVEDVRAAIDDMEALYKACHWTGRLADQGADFMKAELTVKDAMDIQHKVTHQPYTATSQPVANFDQFPTD</sequence>
<dbReference type="AlphaFoldDB" id="F2TY79"/>
<gene>
    <name evidence="1" type="ORF">PTSG_01038</name>
</gene>
<name>F2TY79_SALR5</name>
<keyword evidence="2" id="KW-1185">Reference proteome</keyword>
<dbReference type="EMBL" id="GL832956">
    <property type="protein sequence ID" value="EGD76338.1"/>
    <property type="molecule type" value="Genomic_DNA"/>
</dbReference>
<dbReference type="RefSeq" id="XP_004998513.1">
    <property type="nucleotide sequence ID" value="XM_004998456.1"/>
</dbReference>
<dbReference type="InParanoid" id="F2TY79"/>
<dbReference type="GeneID" id="16079106"/>
<protein>
    <submittedName>
        <fullName evidence="1">Uncharacterized protein</fullName>
    </submittedName>
</protein>
<evidence type="ECO:0000313" key="1">
    <source>
        <dbReference type="EMBL" id="EGD76338.1"/>
    </source>
</evidence>
<proteinExistence type="predicted"/>
<dbReference type="KEGG" id="sre:PTSG_01038"/>
<accession>F2TY79</accession>
<dbReference type="Proteomes" id="UP000007799">
    <property type="component" value="Unassembled WGS sequence"/>
</dbReference>
<dbReference type="OrthoDB" id="198609at2759"/>
<evidence type="ECO:0000313" key="2">
    <source>
        <dbReference type="Proteomes" id="UP000007799"/>
    </source>
</evidence>